<gene>
    <name evidence="2" type="ORF">g.11217</name>
</gene>
<sequence length="114" mass="13439">MQESGIHENAYHGNDILHLEVEFMDLVFLVGVFLTLVIFIGFYAFIYIQSDLIKRVDENITQRMSVNKISNDHSGRRRWFQPFFYFNNTDDPTTEWMGDWVSVCSSISDDEMSR</sequence>
<feature type="transmembrane region" description="Helical" evidence="1">
    <location>
        <begin position="26"/>
        <end position="48"/>
    </location>
</feature>
<protein>
    <submittedName>
        <fullName evidence="2">Uncharacterized protein</fullName>
    </submittedName>
</protein>
<reference evidence="2" key="1">
    <citation type="submission" date="2018-04" db="EMBL/GenBank/DDBJ databases">
        <title>Transcriptome of Schizaphis graminum biotype I.</title>
        <authorList>
            <person name="Scully E.D."/>
            <person name="Geib S.M."/>
            <person name="Palmer N.A."/>
            <person name="Koch K."/>
            <person name="Bradshaw J."/>
            <person name="Heng-Moss T."/>
            <person name="Sarath G."/>
        </authorList>
    </citation>
    <scope>NUCLEOTIDE SEQUENCE</scope>
</reference>
<evidence type="ECO:0000256" key="1">
    <source>
        <dbReference type="SAM" id="Phobius"/>
    </source>
</evidence>
<name>A0A2S2NSX5_SCHGA</name>
<organism evidence="2">
    <name type="scientific">Schizaphis graminum</name>
    <name type="common">Green bug aphid</name>
    <dbReference type="NCBI Taxonomy" id="13262"/>
    <lineage>
        <taxon>Eukaryota</taxon>
        <taxon>Metazoa</taxon>
        <taxon>Ecdysozoa</taxon>
        <taxon>Arthropoda</taxon>
        <taxon>Hexapoda</taxon>
        <taxon>Insecta</taxon>
        <taxon>Pterygota</taxon>
        <taxon>Neoptera</taxon>
        <taxon>Paraneoptera</taxon>
        <taxon>Hemiptera</taxon>
        <taxon>Sternorrhyncha</taxon>
        <taxon>Aphidomorpha</taxon>
        <taxon>Aphidoidea</taxon>
        <taxon>Aphididae</taxon>
        <taxon>Aphidini</taxon>
        <taxon>Schizaphis</taxon>
    </lineage>
</organism>
<keyword evidence="1" id="KW-0472">Membrane</keyword>
<dbReference type="AlphaFoldDB" id="A0A2S2NSX5"/>
<proteinExistence type="predicted"/>
<dbReference type="EMBL" id="GGMR01007635">
    <property type="protein sequence ID" value="MBY20254.1"/>
    <property type="molecule type" value="Transcribed_RNA"/>
</dbReference>
<evidence type="ECO:0000313" key="2">
    <source>
        <dbReference type="EMBL" id="MBY20254.1"/>
    </source>
</evidence>
<keyword evidence="1" id="KW-0812">Transmembrane</keyword>
<accession>A0A2S2NSX5</accession>
<keyword evidence="1" id="KW-1133">Transmembrane helix</keyword>